<dbReference type="AlphaFoldDB" id="A0A8H7QJL0"/>
<name>A0A8H7QJL0_9FUNG</name>
<keyword evidence="10" id="KW-1185">Reference proteome</keyword>
<evidence type="ECO:0000256" key="4">
    <source>
        <dbReference type="ARBA" id="ARBA00022692"/>
    </source>
</evidence>
<feature type="transmembrane region" description="Helical" evidence="7">
    <location>
        <begin position="129"/>
        <end position="150"/>
    </location>
</feature>
<evidence type="ECO:0000259" key="8">
    <source>
        <dbReference type="PROSITE" id="PS50850"/>
    </source>
</evidence>
<sequence length="509" mass="55617">MTLESARHQVSSFELKLPKFMVFCVVISSLGFFCNGWVIGSATLPGKVTHACEITSTPYSKVFPDCLPMQNALWGFAVASFCIGGLIGSLHGGHLQNKYGRKKTITGNSLGYIIGAVLISCATSNAMFIVGRIMCGYSCGLGSLCIPIYIGEISTTKARGMMGACTQGMITVGLLISSVVGLPLSTVPLWRVSYALGAVPAIIQLIIMPFCVESPRYLISKSHLDAARTSLQRLRPNSNIEMEFYNMVQGQLGSQMAMEILADTKNYQTMDKFDTQDFQKAKSDVLSHQPEENLRDPMNMIQIFQDPLIRRIATIVIIVHAFQQLVGINAVMYYSTTIFESVFSSSSMPMYMSIVTVGLNFVSTMISIFIIDRMGRRTLLLVSVGGACLFSVLLVIGYVYNLGNLLVVSILGYVCFFAIGTGPIPWIITAELTPVYASSSVGAVATSMNWSMNFLVGQCFPVIFAGIKGYSFVIFAATSCMAAVFTYFWLPETKGRSLEEIASEFKQTF</sequence>
<evidence type="ECO:0000313" key="10">
    <source>
        <dbReference type="Proteomes" id="UP000603453"/>
    </source>
</evidence>
<dbReference type="InterPro" id="IPR045263">
    <property type="entry name" value="GLUT"/>
</dbReference>
<accession>A0A8H7QJL0</accession>
<evidence type="ECO:0000256" key="1">
    <source>
        <dbReference type="ARBA" id="ARBA00004141"/>
    </source>
</evidence>
<keyword evidence="6 7" id="KW-0472">Membrane</keyword>
<dbReference type="OrthoDB" id="4540492at2759"/>
<feature type="transmembrane region" description="Helical" evidence="7">
    <location>
        <begin position="194"/>
        <end position="212"/>
    </location>
</feature>
<feature type="transmembrane region" description="Helical" evidence="7">
    <location>
        <begin position="72"/>
        <end position="93"/>
    </location>
</feature>
<dbReference type="InterPro" id="IPR005828">
    <property type="entry name" value="MFS_sugar_transport-like"/>
</dbReference>
<keyword evidence="5 7" id="KW-1133">Transmembrane helix</keyword>
<dbReference type="PRINTS" id="PR00171">
    <property type="entry name" value="SUGRTRNSPORT"/>
</dbReference>
<dbReference type="GO" id="GO:0015149">
    <property type="term" value="F:hexose transmembrane transporter activity"/>
    <property type="evidence" value="ECO:0007669"/>
    <property type="project" value="TreeGrafter"/>
</dbReference>
<dbReference type="InterPro" id="IPR036259">
    <property type="entry name" value="MFS_trans_sf"/>
</dbReference>
<dbReference type="Proteomes" id="UP000603453">
    <property type="component" value="Unassembled WGS sequence"/>
</dbReference>
<keyword evidence="3" id="KW-0813">Transport</keyword>
<organism evidence="9 10">
    <name type="scientific">Mucor saturninus</name>
    <dbReference type="NCBI Taxonomy" id="64648"/>
    <lineage>
        <taxon>Eukaryota</taxon>
        <taxon>Fungi</taxon>
        <taxon>Fungi incertae sedis</taxon>
        <taxon>Mucoromycota</taxon>
        <taxon>Mucoromycotina</taxon>
        <taxon>Mucoromycetes</taxon>
        <taxon>Mucorales</taxon>
        <taxon>Mucorineae</taxon>
        <taxon>Mucoraceae</taxon>
        <taxon>Mucor</taxon>
    </lineage>
</organism>
<feature type="domain" description="Major facilitator superfamily (MFS) profile" evidence="8">
    <location>
        <begin position="24"/>
        <end position="494"/>
    </location>
</feature>
<comment type="similarity">
    <text evidence="2">Belongs to the major facilitator superfamily. Sugar transporter (TC 2.A.1.1) family.</text>
</comment>
<proteinExistence type="inferred from homology"/>
<comment type="caution">
    <text evidence="9">The sequence shown here is derived from an EMBL/GenBank/DDBJ whole genome shotgun (WGS) entry which is preliminary data.</text>
</comment>
<dbReference type="PANTHER" id="PTHR23503:SF8">
    <property type="entry name" value="FACILITATED GLUCOSE TRANSPORTER PROTEIN 1"/>
    <property type="match status" value="1"/>
</dbReference>
<feature type="transmembrane region" description="Helical" evidence="7">
    <location>
        <begin position="440"/>
        <end position="464"/>
    </location>
</feature>
<reference evidence="9" key="1">
    <citation type="submission" date="2020-12" db="EMBL/GenBank/DDBJ databases">
        <title>Metabolic potential, ecology and presence of endohyphal bacteria is reflected in genomic diversity of Mucoromycotina.</title>
        <authorList>
            <person name="Muszewska A."/>
            <person name="Okrasinska A."/>
            <person name="Steczkiewicz K."/>
            <person name="Drgas O."/>
            <person name="Orlowska M."/>
            <person name="Perlinska-Lenart U."/>
            <person name="Aleksandrzak-Piekarczyk T."/>
            <person name="Szatraj K."/>
            <person name="Zielenkiewicz U."/>
            <person name="Pilsyk S."/>
            <person name="Malc E."/>
            <person name="Mieczkowski P."/>
            <person name="Kruszewska J.S."/>
            <person name="Biernat P."/>
            <person name="Pawlowska J."/>
        </authorList>
    </citation>
    <scope>NUCLEOTIDE SEQUENCE</scope>
    <source>
        <strain evidence="9">WA0000017839</strain>
    </source>
</reference>
<evidence type="ECO:0000256" key="2">
    <source>
        <dbReference type="ARBA" id="ARBA00010992"/>
    </source>
</evidence>
<feature type="transmembrane region" description="Helical" evidence="7">
    <location>
        <begin position="105"/>
        <end position="123"/>
    </location>
</feature>
<feature type="transmembrane region" description="Helical" evidence="7">
    <location>
        <begin position="350"/>
        <end position="371"/>
    </location>
</feature>
<dbReference type="PROSITE" id="PS00216">
    <property type="entry name" value="SUGAR_TRANSPORT_1"/>
    <property type="match status" value="1"/>
</dbReference>
<evidence type="ECO:0000256" key="3">
    <source>
        <dbReference type="ARBA" id="ARBA00022448"/>
    </source>
</evidence>
<feature type="transmembrane region" description="Helical" evidence="7">
    <location>
        <begin position="470"/>
        <end position="490"/>
    </location>
</feature>
<dbReference type="PANTHER" id="PTHR23503">
    <property type="entry name" value="SOLUTE CARRIER FAMILY 2"/>
    <property type="match status" value="1"/>
</dbReference>
<feature type="transmembrane region" description="Helical" evidence="7">
    <location>
        <begin position="308"/>
        <end position="330"/>
    </location>
</feature>
<feature type="transmembrane region" description="Helical" evidence="7">
    <location>
        <begin position="20"/>
        <end position="39"/>
    </location>
</feature>
<dbReference type="InterPro" id="IPR005829">
    <property type="entry name" value="Sugar_transporter_CS"/>
</dbReference>
<dbReference type="GO" id="GO:0016020">
    <property type="term" value="C:membrane"/>
    <property type="evidence" value="ECO:0007669"/>
    <property type="project" value="UniProtKB-SubCell"/>
</dbReference>
<dbReference type="InterPro" id="IPR020846">
    <property type="entry name" value="MFS_dom"/>
</dbReference>
<evidence type="ECO:0000256" key="5">
    <source>
        <dbReference type="ARBA" id="ARBA00022989"/>
    </source>
</evidence>
<evidence type="ECO:0000256" key="7">
    <source>
        <dbReference type="SAM" id="Phobius"/>
    </source>
</evidence>
<dbReference type="Pfam" id="PF00083">
    <property type="entry name" value="Sugar_tr"/>
    <property type="match status" value="1"/>
</dbReference>
<dbReference type="SUPFAM" id="SSF103473">
    <property type="entry name" value="MFS general substrate transporter"/>
    <property type="match status" value="1"/>
</dbReference>
<dbReference type="InterPro" id="IPR003663">
    <property type="entry name" value="Sugar/inositol_transpt"/>
</dbReference>
<dbReference type="Gene3D" id="1.20.1250.20">
    <property type="entry name" value="MFS general substrate transporter like domains"/>
    <property type="match status" value="1"/>
</dbReference>
<feature type="transmembrane region" description="Helical" evidence="7">
    <location>
        <begin position="378"/>
        <end position="400"/>
    </location>
</feature>
<gene>
    <name evidence="9" type="ORF">INT47_006055</name>
</gene>
<evidence type="ECO:0000256" key="6">
    <source>
        <dbReference type="ARBA" id="ARBA00023136"/>
    </source>
</evidence>
<feature type="transmembrane region" description="Helical" evidence="7">
    <location>
        <begin position="162"/>
        <end position="182"/>
    </location>
</feature>
<feature type="transmembrane region" description="Helical" evidence="7">
    <location>
        <begin position="406"/>
        <end position="428"/>
    </location>
</feature>
<evidence type="ECO:0000313" key="9">
    <source>
        <dbReference type="EMBL" id="KAG2193773.1"/>
    </source>
</evidence>
<keyword evidence="4 7" id="KW-0812">Transmembrane</keyword>
<dbReference type="EMBL" id="JAEPRD010000217">
    <property type="protein sequence ID" value="KAG2193773.1"/>
    <property type="molecule type" value="Genomic_DNA"/>
</dbReference>
<dbReference type="PROSITE" id="PS50850">
    <property type="entry name" value="MFS"/>
    <property type="match status" value="1"/>
</dbReference>
<comment type="subcellular location">
    <subcellularLocation>
        <location evidence="1">Membrane</location>
        <topology evidence="1">Multi-pass membrane protein</topology>
    </subcellularLocation>
</comment>
<protein>
    <recommendedName>
        <fullName evidence="8">Major facilitator superfamily (MFS) profile domain-containing protein</fullName>
    </recommendedName>
</protein>